<evidence type="ECO:0000313" key="11">
    <source>
        <dbReference type="EnsemblMetazoa" id="MDOA002330-PA"/>
    </source>
</evidence>
<dbReference type="GO" id="GO:0008333">
    <property type="term" value="P:endosome to lysosome transport"/>
    <property type="evidence" value="ECO:0007669"/>
    <property type="project" value="TreeGrafter"/>
</dbReference>
<reference evidence="11" key="1">
    <citation type="submission" date="2021-01" db="UniProtKB">
        <authorList>
            <consortium name="EnsemblMetazoa"/>
        </authorList>
    </citation>
    <scope>IDENTIFICATION</scope>
    <source>
        <strain evidence="11">Aabys</strain>
    </source>
</reference>
<dbReference type="GO" id="GO:0000813">
    <property type="term" value="C:ESCRT I complex"/>
    <property type="evidence" value="ECO:0007669"/>
    <property type="project" value="TreeGrafter"/>
</dbReference>
<evidence type="ECO:0000256" key="7">
    <source>
        <dbReference type="PROSITE-ProRule" id="PRU00644"/>
    </source>
</evidence>
<gene>
    <name evidence="11" type="primary">101893721</name>
    <name evidence="13" type="synonym">LOC101893721</name>
</gene>
<name>A0A1I8M8H1_MUSDO</name>
<evidence type="ECO:0000256" key="3">
    <source>
        <dbReference type="ARBA" id="ARBA00022448"/>
    </source>
</evidence>
<dbReference type="InterPro" id="IPR052070">
    <property type="entry name" value="ESCRT-I_UEV_domain"/>
</dbReference>
<evidence type="ECO:0000313" key="12">
    <source>
        <dbReference type="Proteomes" id="UP001652621"/>
    </source>
</evidence>
<evidence type="ECO:0000259" key="10">
    <source>
        <dbReference type="PROSITE" id="PS51322"/>
    </source>
</evidence>
<dbReference type="SUPFAM" id="SSF140111">
    <property type="entry name" value="Endosomal sorting complex assembly domain"/>
    <property type="match status" value="1"/>
</dbReference>
<dbReference type="GO" id="GO:0015031">
    <property type="term" value="P:protein transport"/>
    <property type="evidence" value="ECO:0007669"/>
    <property type="project" value="UniProtKB-UniRule"/>
</dbReference>
<accession>A0A1I8M8H1</accession>
<feature type="domain" description="SB" evidence="9">
    <location>
        <begin position="348"/>
        <end position="414"/>
    </location>
</feature>
<keyword evidence="4" id="KW-0967">Endosome</keyword>
<proteinExistence type="inferred from homology"/>
<evidence type="ECO:0000256" key="2">
    <source>
        <dbReference type="ARBA" id="ARBA00009594"/>
    </source>
</evidence>
<keyword evidence="3 7" id="KW-0813">Transport</keyword>
<dbReference type="InterPro" id="IPR017916">
    <property type="entry name" value="SB_dom"/>
</dbReference>
<dbReference type="eggNOG" id="KOG2391">
    <property type="taxonomic scope" value="Eukaryota"/>
</dbReference>
<feature type="domain" description="UEV" evidence="10">
    <location>
        <begin position="4"/>
        <end position="147"/>
    </location>
</feature>
<dbReference type="Gene3D" id="6.10.250.370">
    <property type="match status" value="1"/>
</dbReference>
<dbReference type="RefSeq" id="XP_005190067.1">
    <property type="nucleotide sequence ID" value="XM_005190010.3"/>
</dbReference>
<evidence type="ECO:0000256" key="6">
    <source>
        <dbReference type="ARBA" id="ARBA00023054"/>
    </source>
</evidence>
<dbReference type="PANTHER" id="PTHR23306:SF3">
    <property type="entry name" value="TUMOR SUPPRESSOR PROTEIN 101"/>
    <property type="match status" value="1"/>
</dbReference>
<dbReference type="OrthoDB" id="306304at2759"/>
<dbReference type="AlphaFoldDB" id="A0A1I8M8H1"/>
<dbReference type="Proteomes" id="UP001652621">
    <property type="component" value="Unplaced"/>
</dbReference>
<sequence>MLPAGEEAQITKLLSKYKHMNATRKEVIDVVTNYRSLTYKLQKFVFNDGSSKDLFNLQGTIPVVYKNNTYYIPICIWLMDTHPMNAPICYVKPTPTMQIKVSMYVDHNGRIYLPYLHDWQPHSSDLLSLIQIMIVVFGDFPPVYSKPKDQVAPYPTSGYIPPAGPNASSTSGGSYNLPYPTSGGSFPPYPPASGNSFGGFPPYPAPGNVMPATTSGPSSGYPPYMNYPPGAGYNSGYNPSNTSSTGTITEEHIKASLMSAVEDKIRRRLQEKVNQYQAEIDTLNRTKQELVEGSAKIDSIISRMEREQIDLQKNINILRDKEEELEKSLESLESSDGIDPDEAVTTTAPLYRQLLNAYAEEAATEDAIYYLGEALRSSVIDLETFLRHVRQLSRKQFMYRALMQKCRQKAGLAG</sequence>
<protein>
    <submittedName>
        <fullName evidence="13">Tumor susceptibility gene 101 protein</fullName>
    </submittedName>
</protein>
<dbReference type="GO" id="GO:0043130">
    <property type="term" value="F:ubiquitin binding"/>
    <property type="evidence" value="ECO:0007669"/>
    <property type="project" value="TreeGrafter"/>
</dbReference>
<evidence type="ECO:0000256" key="4">
    <source>
        <dbReference type="ARBA" id="ARBA00022753"/>
    </source>
</evidence>
<dbReference type="Gene3D" id="3.10.110.10">
    <property type="entry name" value="Ubiquitin Conjugating Enzyme"/>
    <property type="match status" value="1"/>
</dbReference>
<organism evidence="11">
    <name type="scientific">Musca domestica</name>
    <name type="common">House fly</name>
    <dbReference type="NCBI Taxonomy" id="7370"/>
    <lineage>
        <taxon>Eukaryota</taxon>
        <taxon>Metazoa</taxon>
        <taxon>Ecdysozoa</taxon>
        <taxon>Arthropoda</taxon>
        <taxon>Hexapoda</taxon>
        <taxon>Insecta</taxon>
        <taxon>Pterygota</taxon>
        <taxon>Neoptera</taxon>
        <taxon>Endopterygota</taxon>
        <taxon>Diptera</taxon>
        <taxon>Brachycera</taxon>
        <taxon>Muscomorpha</taxon>
        <taxon>Muscoidea</taxon>
        <taxon>Muscidae</taxon>
        <taxon>Musca</taxon>
    </lineage>
</organism>
<keyword evidence="12" id="KW-1185">Reference proteome</keyword>
<comment type="similarity">
    <text evidence="2">Belongs to the ubiquitin-conjugating enzyme family. UEV subfamily.</text>
</comment>
<dbReference type="InterPro" id="IPR037202">
    <property type="entry name" value="ESCRT_assembly_dom"/>
</dbReference>
<dbReference type="Pfam" id="PF05743">
    <property type="entry name" value="UEV"/>
    <property type="match status" value="1"/>
</dbReference>
<dbReference type="EnsemblMetazoa" id="MDOA002330-RA">
    <property type="protein sequence ID" value="MDOA002330-PA"/>
    <property type="gene ID" value="MDOA002330"/>
</dbReference>
<reference evidence="13" key="2">
    <citation type="submission" date="2025-04" db="UniProtKB">
        <authorList>
            <consortium name="RefSeq"/>
        </authorList>
    </citation>
    <scope>IDENTIFICATION</scope>
    <source>
        <strain evidence="13">Aabys</strain>
    </source>
</reference>
<dbReference type="STRING" id="7370.A0A1I8M8H1"/>
<feature type="coiled-coil region" evidence="8">
    <location>
        <begin position="266"/>
        <end position="335"/>
    </location>
</feature>
<dbReference type="PROSITE" id="PS51322">
    <property type="entry name" value="UEV"/>
    <property type="match status" value="1"/>
</dbReference>
<dbReference type="VEuPathDB" id="VectorBase:MDOMA2_009137"/>
<dbReference type="InterPro" id="IPR016135">
    <property type="entry name" value="UBQ-conjugating_enzyme/RWD"/>
</dbReference>
<dbReference type="Gene3D" id="6.10.140.820">
    <property type="match status" value="1"/>
</dbReference>
<evidence type="ECO:0000256" key="5">
    <source>
        <dbReference type="ARBA" id="ARBA00022927"/>
    </source>
</evidence>
<comment type="subcellular location">
    <subcellularLocation>
        <location evidence="1">Endosome</location>
    </subcellularLocation>
</comment>
<dbReference type="VEuPathDB" id="VectorBase:MDOA002330"/>
<dbReference type="KEGG" id="mde:101893721"/>
<evidence type="ECO:0000256" key="1">
    <source>
        <dbReference type="ARBA" id="ARBA00004177"/>
    </source>
</evidence>
<evidence type="ECO:0000313" key="13">
    <source>
        <dbReference type="RefSeq" id="XP_005190067.1"/>
    </source>
</evidence>
<dbReference type="PANTHER" id="PTHR23306">
    <property type="entry name" value="TUMOR SUSCEPTIBILITY GENE 101 PROTEIN-RELATED"/>
    <property type="match status" value="1"/>
</dbReference>
<dbReference type="PROSITE" id="PS51312">
    <property type="entry name" value="SB"/>
    <property type="match status" value="1"/>
</dbReference>
<dbReference type="InterPro" id="IPR008883">
    <property type="entry name" value="UEV_N"/>
</dbReference>
<evidence type="ECO:0000259" key="9">
    <source>
        <dbReference type="PROSITE" id="PS51312"/>
    </source>
</evidence>
<keyword evidence="6 8" id="KW-0175">Coiled coil</keyword>
<dbReference type="Pfam" id="PF09454">
    <property type="entry name" value="Vps23_core"/>
    <property type="match status" value="1"/>
</dbReference>
<dbReference type="CDD" id="cd11685">
    <property type="entry name" value="UEV_TSG101-like"/>
    <property type="match status" value="1"/>
</dbReference>
<evidence type="ECO:0000256" key="8">
    <source>
        <dbReference type="SAM" id="Coils"/>
    </source>
</evidence>
<dbReference type="SUPFAM" id="SSF54495">
    <property type="entry name" value="UBC-like"/>
    <property type="match status" value="1"/>
</dbReference>
<keyword evidence="5 7" id="KW-0653">Protein transport</keyword>